<dbReference type="InterPro" id="IPR003594">
    <property type="entry name" value="HATPase_dom"/>
</dbReference>
<evidence type="ECO:0000259" key="8">
    <source>
        <dbReference type="SMART" id="SM00387"/>
    </source>
</evidence>
<dbReference type="EMBL" id="JAUSVK010000001">
    <property type="protein sequence ID" value="MDQ0390950.1"/>
    <property type="molecule type" value="Genomic_DNA"/>
</dbReference>
<dbReference type="InterPro" id="IPR036890">
    <property type="entry name" value="HATPase_C_sf"/>
</dbReference>
<keyword evidence="3" id="KW-0597">Phosphoprotein</keyword>
<reference evidence="9 10" key="1">
    <citation type="submission" date="2023-07" db="EMBL/GenBank/DDBJ databases">
        <title>Genomic Encyclopedia of Type Strains, Phase IV (KMG-IV): sequencing the most valuable type-strain genomes for metagenomic binning, comparative biology and taxonomic classification.</title>
        <authorList>
            <person name="Goeker M."/>
        </authorList>
    </citation>
    <scope>NUCLEOTIDE SEQUENCE [LARGE SCALE GENOMIC DNA]</scope>
    <source>
        <strain evidence="9 10">DSM 5896</strain>
    </source>
</reference>
<name>A0ABU0F8N9_9HYPH</name>
<keyword evidence="4" id="KW-0808">Transferase</keyword>
<proteinExistence type="predicted"/>
<evidence type="ECO:0000256" key="7">
    <source>
        <dbReference type="ARBA" id="ARBA00022840"/>
    </source>
</evidence>
<keyword evidence="7" id="KW-0067">ATP-binding</keyword>
<keyword evidence="6 9" id="KW-0418">Kinase</keyword>
<dbReference type="Pfam" id="PF02518">
    <property type="entry name" value="HATPase_c"/>
    <property type="match status" value="1"/>
</dbReference>
<evidence type="ECO:0000313" key="10">
    <source>
        <dbReference type="Proteomes" id="UP001237448"/>
    </source>
</evidence>
<keyword evidence="10" id="KW-1185">Reference proteome</keyword>
<comment type="catalytic activity">
    <reaction evidence="1">
        <text>ATP + protein L-histidine = ADP + protein N-phospho-L-histidine.</text>
        <dbReference type="EC" id="2.7.13.3"/>
    </reaction>
</comment>
<dbReference type="SUPFAM" id="SSF55874">
    <property type="entry name" value="ATPase domain of HSP90 chaperone/DNA topoisomerase II/histidine kinase"/>
    <property type="match status" value="1"/>
</dbReference>
<feature type="domain" description="Histidine kinase/HSP90-like ATPase" evidence="8">
    <location>
        <begin position="172"/>
        <end position="268"/>
    </location>
</feature>
<dbReference type="Proteomes" id="UP001237448">
    <property type="component" value="Unassembled WGS sequence"/>
</dbReference>
<evidence type="ECO:0000256" key="4">
    <source>
        <dbReference type="ARBA" id="ARBA00022679"/>
    </source>
</evidence>
<dbReference type="PANTHER" id="PTHR41523">
    <property type="entry name" value="TWO-COMPONENT SYSTEM SENSOR PROTEIN"/>
    <property type="match status" value="1"/>
</dbReference>
<accession>A0ABU0F8N9</accession>
<dbReference type="InterPro" id="IPR011495">
    <property type="entry name" value="Sig_transdc_His_kin_sub2_dim/P"/>
</dbReference>
<evidence type="ECO:0000256" key="6">
    <source>
        <dbReference type="ARBA" id="ARBA00022777"/>
    </source>
</evidence>
<dbReference type="SMART" id="SM00387">
    <property type="entry name" value="HATPase_c"/>
    <property type="match status" value="1"/>
</dbReference>
<dbReference type="EC" id="2.7.13.3" evidence="2"/>
<dbReference type="Gene3D" id="3.30.565.10">
    <property type="entry name" value="Histidine kinase-like ATPase, C-terminal domain"/>
    <property type="match status" value="1"/>
</dbReference>
<dbReference type="PANTHER" id="PTHR41523:SF8">
    <property type="entry name" value="ETHYLENE RESPONSE SENSOR PROTEIN"/>
    <property type="match status" value="1"/>
</dbReference>
<evidence type="ECO:0000256" key="1">
    <source>
        <dbReference type="ARBA" id="ARBA00000085"/>
    </source>
</evidence>
<dbReference type="GO" id="GO:0016301">
    <property type="term" value="F:kinase activity"/>
    <property type="evidence" value="ECO:0007669"/>
    <property type="project" value="UniProtKB-KW"/>
</dbReference>
<comment type="caution">
    <text evidence="9">The sequence shown here is derived from an EMBL/GenBank/DDBJ whole genome shotgun (WGS) entry which is preliminary data.</text>
</comment>
<evidence type="ECO:0000256" key="2">
    <source>
        <dbReference type="ARBA" id="ARBA00012438"/>
    </source>
</evidence>
<gene>
    <name evidence="9" type="ORF">J3R73_000742</name>
</gene>
<evidence type="ECO:0000256" key="3">
    <source>
        <dbReference type="ARBA" id="ARBA00022553"/>
    </source>
</evidence>
<keyword evidence="5" id="KW-0547">Nucleotide-binding</keyword>
<evidence type="ECO:0000256" key="5">
    <source>
        <dbReference type="ARBA" id="ARBA00022741"/>
    </source>
</evidence>
<sequence length="271" mass="29132">MVVSNLAYAVIATADTPFHRTDKGAGPIRPAIALCEHEPAMRGVTGDRLEASIGRDSAVLLQKTDPAERNDILAREAEHRLLNGLQLMTSLLSMQSRTTESAEAASELVIAANRVNTLVRIHRHLHTLDHTETVEFKPFLEKLCQDLFGLVSAQFPERSLALDAAELRIPTAKAIPLAFVASELITNSIKHAKGRIAVSLQASAGKGCALCVSDDGPGLPPGFDPATARGLGMKLISAFTRQLGGELQFGRGDRDRGARLTVLFQPEDVQS</sequence>
<organism evidence="9 10">
    <name type="scientific">Labrys monachus</name>
    <dbReference type="NCBI Taxonomy" id="217067"/>
    <lineage>
        <taxon>Bacteria</taxon>
        <taxon>Pseudomonadati</taxon>
        <taxon>Pseudomonadota</taxon>
        <taxon>Alphaproteobacteria</taxon>
        <taxon>Hyphomicrobiales</taxon>
        <taxon>Xanthobacteraceae</taxon>
        <taxon>Labrys</taxon>
    </lineage>
</organism>
<dbReference type="Pfam" id="PF07568">
    <property type="entry name" value="HisKA_2"/>
    <property type="match status" value="1"/>
</dbReference>
<evidence type="ECO:0000313" key="9">
    <source>
        <dbReference type="EMBL" id="MDQ0390950.1"/>
    </source>
</evidence>
<dbReference type="RefSeq" id="WP_307422509.1">
    <property type="nucleotide sequence ID" value="NZ_JAUSVK010000001.1"/>
</dbReference>
<protein>
    <recommendedName>
        <fullName evidence="2">histidine kinase</fullName>
        <ecNumber evidence="2">2.7.13.3</ecNumber>
    </recommendedName>
</protein>